<dbReference type="CDD" id="cd03801">
    <property type="entry name" value="GT4_PimA-like"/>
    <property type="match status" value="1"/>
</dbReference>
<feature type="domain" description="Glycosyltransferase 2-like" evidence="2">
    <location>
        <begin position="15"/>
        <end position="188"/>
    </location>
</feature>
<reference evidence="4" key="1">
    <citation type="submission" date="2018-07" db="EMBL/GenBank/DDBJ databases">
        <title>Genome assembly of strain Ka43.</title>
        <authorList>
            <person name="Kukolya J."/>
            <person name="Nagy I."/>
            <person name="Horvath B."/>
            <person name="Toth A."/>
        </authorList>
    </citation>
    <scope>NUCLEOTIDE SEQUENCE</scope>
    <source>
        <strain evidence="4">KB43</strain>
    </source>
</reference>
<dbReference type="EMBL" id="PRDL01000001">
    <property type="protein sequence ID" value="MBE8718860.1"/>
    <property type="molecule type" value="Genomic_DNA"/>
</dbReference>
<dbReference type="SUPFAM" id="SSF53756">
    <property type="entry name" value="UDP-Glycosyltransferase/glycogen phosphorylase"/>
    <property type="match status" value="2"/>
</dbReference>
<name>A0A928YVS5_9GAMM</name>
<protein>
    <submittedName>
        <fullName evidence="4">Glycosyltransferase</fullName>
    </submittedName>
</protein>
<evidence type="ECO:0000259" key="2">
    <source>
        <dbReference type="Pfam" id="PF00535"/>
    </source>
</evidence>
<dbReference type="InterPro" id="IPR029044">
    <property type="entry name" value="Nucleotide-diphossugar_trans"/>
</dbReference>
<dbReference type="PANTHER" id="PTHR43179">
    <property type="entry name" value="RHAMNOSYLTRANSFERASE WBBL"/>
    <property type="match status" value="1"/>
</dbReference>
<evidence type="ECO:0000256" key="1">
    <source>
        <dbReference type="SAM" id="Coils"/>
    </source>
</evidence>
<dbReference type="SUPFAM" id="SSF53448">
    <property type="entry name" value="Nucleotide-diphospho-sugar transferases"/>
    <property type="match status" value="2"/>
</dbReference>
<dbReference type="GO" id="GO:0016757">
    <property type="term" value="F:glycosyltransferase activity"/>
    <property type="evidence" value="ECO:0007669"/>
    <property type="project" value="UniProtKB-ARBA"/>
</dbReference>
<keyword evidence="5" id="KW-1185">Reference proteome</keyword>
<dbReference type="Gene3D" id="3.40.50.2000">
    <property type="entry name" value="Glycogen Phosphorylase B"/>
    <property type="match status" value="3"/>
</dbReference>
<dbReference type="CDD" id="cd04186">
    <property type="entry name" value="GT_2_like_c"/>
    <property type="match status" value="1"/>
</dbReference>
<sequence>MVTAGSSAPLPLIDIIIPVYRDLAVTQACIESVLASALPETVHIIVVEDASPEPELGEYCQSLTSNPAITVIHHEKNRGFVVSVNEGMRLHPHRDVVLLNSDTRVANDWLQRLQAAAWSEEKIASVTPFSNNASICSFPLPHQANPLPAGYDLPALDQLFAEVNPGVATELPTAVGFCMYIRRDCLNQVGYFDENSFGRGYGEENDFSLRAGEAGWKNILADNVFVWHEGSVSFGEDRHELMARGGALLSARYPHYEQTVRQFITDDPLAFLRTRVQNALLIKALAAFSATDLPKILMISHQWGGGVEQHLQDLLELLDGSARVLVLRGQSKGRVAIELVGEGGFKQSIGGFDNNFSPWLAALEAIGFDRVHLHHVHGWSPKILKLLQSLALPLDITLHDYYAISPSYHLGPKDNEKTLSEARTDDADGWPVNAQAWQALFLPILSQAERVIAPSQDVARRVQAVFPQISMQVEAHPEHPLRVPSLIKVALLGGLSHAKGMELVFRLAREVHARALPVCFRLIGHSAEPLPEGITATGTYEADQLGALLAQERPDVIWFASQVHETFSYTLSAALTFGKPIVATDVGSFRERLQDVSNAQLLAVDASVEQWLHAFQCAAGESDLPALFTPRSLANYRNFYLQLHRKVSGSATSGLFARLLMSSPAAIPEPAIPLKNLLKIGAYGGHRDSLREVERCLSSLPDDEVAVASWREFKENADKLAGALDALEQYRGALSANQQKLDEALDGLRQYREAFEQEQQIHCGTRDALRQYREALEKRNEEFNDVLNSSSWKITRPFRVLVRGGKKSVAILRRSIALARSPAAIKRGLHLYRRGGLTALRERLRQEVRTATAPAPVLRQDHVETHLLLNKHPVFTPLVLITSENPVLSIVIPVYGQHDTTYNCLASIAANPPSVSYEVIVADDASPAPAADALAMVQGIRIVRHPENLGFLGNSNAGVAAAKGEWLVLLNNDTLVCRDAFDALLNTFRDYPSAGLVGAKLLNADGSVQEAGGIIWRDGSGWNWGRNQHRDDPRLNYVRDADYCSGAVLAMRRDLFTDMGGFDTHFAPAYYEDTDLAFRMRERGLRVLYQPAAEVYHLEGVSHGRDTNSGMKAWQVVNAEKFYQRWQPVLASHRENAHQPELEAHRGTRGNILIIEACMITPDQDSGSIRMLNLLDLLRNQGYHVTFVADNLEYIGKYVHQLQQKGIEVYHTDWAHGSVKSVLKQLGSDLDAVFVCRHYILKNYIDLLRELAPKAKIIFDTVDLHFVREEREAQLHQNSALQRASQITRRQELALVAKSDVTVVVSEFEKKLLADLLPQAKVEIISNIHNHEPQRPSYHEREGIIFVGGFRHPPNIDAITWYATDVLPLLRKLLPGVTTRVVGSNMPDSIRNLAAADLEMLGFIENIDPLLYSARISIAPLRYGAGVKGKVNEAMNYGIPVVATACAVEGMHLRAGDEVMVAESAQEFAEAIVAAYQDAALWQKLSKAGVDNVKKHFSPAAALPALERILHTG</sequence>
<keyword evidence="1" id="KW-0175">Coiled coil</keyword>
<evidence type="ECO:0000313" key="4">
    <source>
        <dbReference type="EMBL" id="MBE8718860.1"/>
    </source>
</evidence>
<feature type="coiled-coil region" evidence="1">
    <location>
        <begin position="738"/>
        <end position="786"/>
    </location>
</feature>
<dbReference type="Pfam" id="PF13692">
    <property type="entry name" value="Glyco_trans_1_4"/>
    <property type="match status" value="2"/>
</dbReference>
<comment type="caution">
    <text evidence="4">The sequence shown here is derived from an EMBL/GenBank/DDBJ whole genome shotgun (WGS) entry which is preliminary data.</text>
</comment>
<organism evidence="4 5">
    <name type="scientific">Cellvibrio polysaccharolyticus</name>
    <dbReference type="NCBI Taxonomy" id="2082724"/>
    <lineage>
        <taxon>Bacteria</taxon>
        <taxon>Pseudomonadati</taxon>
        <taxon>Pseudomonadota</taxon>
        <taxon>Gammaproteobacteria</taxon>
        <taxon>Cellvibrionales</taxon>
        <taxon>Cellvibrionaceae</taxon>
        <taxon>Cellvibrio</taxon>
    </lineage>
</organism>
<evidence type="ECO:0000259" key="3">
    <source>
        <dbReference type="Pfam" id="PF13439"/>
    </source>
</evidence>
<proteinExistence type="predicted"/>
<dbReference type="Gene3D" id="3.90.550.10">
    <property type="entry name" value="Spore Coat Polysaccharide Biosynthesis Protein SpsA, Chain A"/>
    <property type="match status" value="2"/>
</dbReference>
<dbReference type="RefSeq" id="WP_193911769.1">
    <property type="nucleotide sequence ID" value="NZ_PRDL01000001.1"/>
</dbReference>
<feature type="domain" description="Glycosyltransferase 2-like" evidence="2">
    <location>
        <begin position="889"/>
        <end position="1055"/>
    </location>
</feature>
<accession>A0A928YVS5</accession>
<dbReference type="InterPro" id="IPR001173">
    <property type="entry name" value="Glyco_trans_2-like"/>
</dbReference>
<feature type="domain" description="Glycosyltransferase subfamily 4-like N-terminal" evidence="3">
    <location>
        <begin position="305"/>
        <end position="466"/>
    </location>
</feature>
<dbReference type="Pfam" id="PF00535">
    <property type="entry name" value="Glycos_transf_2"/>
    <property type="match status" value="2"/>
</dbReference>
<gene>
    <name evidence="4" type="ORF">C4F51_16930</name>
</gene>
<dbReference type="Pfam" id="PF13439">
    <property type="entry name" value="Glyco_transf_4"/>
    <property type="match status" value="1"/>
</dbReference>
<evidence type="ECO:0000313" key="5">
    <source>
        <dbReference type="Proteomes" id="UP000652567"/>
    </source>
</evidence>
<dbReference type="InterPro" id="IPR028098">
    <property type="entry name" value="Glyco_trans_4-like_N"/>
</dbReference>
<dbReference type="Proteomes" id="UP000652567">
    <property type="component" value="Unassembled WGS sequence"/>
</dbReference>
<dbReference type="PANTHER" id="PTHR43179:SF7">
    <property type="entry name" value="RHAMNOSYLTRANSFERASE WBBL"/>
    <property type="match status" value="1"/>
</dbReference>